<evidence type="ECO:0000259" key="1">
    <source>
        <dbReference type="PROSITE" id="PS50943"/>
    </source>
</evidence>
<organism evidence="2 3">
    <name type="scientific">Nocardia testacea</name>
    <dbReference type="NCBI Taxonomy" id="248551"/>
    <lineage>
        <taxon>Bacteria</taxon>
        <taxon>Bacillati</taxon>
        <taxon>Actinomycetota</taxon>
        <taxon>Actinomycetes</taxon>
        <taxon>Mycobacteriales</taxon>
        <taxon>Nocardiaceae</taxon>
        <taxon>Nocardia</taxon>
    </lineage>
</organism>
<dbReference type="CDD" id="cd00093">
    <property type="entry name" value="HTH_XRE"/>
    <property type="match status" value="1"/>
</dbReference>
<dbReference type="RefSeq" id="WP_397062274.1">
    <property type="nucleotide sequence ID" value="NZ_JBIRYL010000002.1"/>
</dbReference>
<dbReference type="PROSITE" id="PS50943">
    <property type="entry name" value="HTH_CROC1"/>
    <property type="match status" value="1"/>
</dbReference>
<evidence type="ECO:0000313" key="2">
    <source>
        <dbReference type="EMBL" id="MFI2230929.1"/>
    </source>
</evidence>
<dbReference type="Gene3D" id="1.10.260.40">
    <property type="entry name" value="lambda repressor-like DNA-binding domains"/>
    <property type="match status" value="1"/>
</dbReference>
<name>A0ABW7VXE5_9NOCA</name>
<dbReference type="SUPFAM" id="SSF47413">
    <property type="entry name" value="lambda repressor-like DNA-binding domains"/>
    <property type="match status" value="1"/>
</dbReference>
<dbReference type="InterPro" id="IPR010982">
    <property type="entry name" value="Lambda_DNA-bd_dom_sf"/>
</dbReference>
<proteinExistence type="predicted"/>
<dbReference type="Proteomes" id="UP001611494">
    <property type="component" value="Unassembled WGS sequence"/>
</dbReference>
<evidence type="ECO:0000313" key="3">
    <source>
        <dbReference type="Proteomes" id="UP001611494"/>
    </source>
</evidence>
<keyword evidence="3" id="KW-1185">Reference proteome</keyword>
<dbReference type="SMART" id="SM00530">
    <property type="entry name" value="HTH_XRE"/>
    <property type="match status" value="1"/>
</dbReference>
<gene>
    <name evidence="2" type="ORF">ACH49Z_13875</name>
</gene>
<dbReference type="Pfam" id="PF01381">
    <property type="entry name" value="HTH_3"/>
    <property type="match status" value="1"/>
</dbReference>
<protein>
    <submittedName>
        <fullName evidence="2">Helix-turn-helix domain-containing protein</fullName>
    </submittedName>
</protein>
<sequence>MGVLDWIGGIHMSTPTFDPRLGEVIKAYMRAHGLTGHAEMARILGVDRTLVSKYVSGARTCRDVEQLRRFAQAMDLPPETFGLLNSLDEDDDERAAAATDWRLVRQTLNRNRHALTAAAARLYWDPVRGIEGTTCVTRPGWMASAPIDLDDICLEFDADAPAPLIDGSEVESERCRPVRPSGARYGRYSQAIRSIAQPALFENRTSYRLLDVSFDGSGGRMKYGLTTYFDMVDVCEVIAHETAAAWISKGRSRSLTLDDLPFRAMVGDLFDTGRRPVLPSINTLTIRRAPDGDTFFLHRRGSTKVTLAAGLTHIIPAGVFQPAAIGPANVARDLSLWRNMIREFSEEFLDEPEHDGSSGTPVDYDSEPFRTLSEGRRAGKVRVWCFGIGIDPLAPAGEILTTAVIDSDVFDAVFAGMVSRNAEGEIVPSEAGTVGIRWTPATVRRILNHEPLAASAAACVALTWKHRNLLLP</sequence>
<dbReference type="EMBL" id="JBIRYL010000002">
    <property type="protein sequence ID" value="MFI2230929.1"/>
    <property type="molecule type" value="Genomic_DNA"/>
</dbReference>
<accession>A0ABW7VXE5</accession>
<feature type="domain" description="HTH cro/C1-type" evidence="1">
    <location>
        <begin position="25"/>
        <end position="81"/>
    </location>
</feature>
<reference evidence="2 3" key="1">
    <citation type="submission" date="2024-10" db="EMBL/GenBank/DDBJ databases">
        <title>The Natural Products Discovery Center: Release of the First 8490 Sequenced Strains for Exploring Actinobacteria Biosynthetic Diversity.</title>
        <authorList>
            <person name="Kalkreuter E."/>
            <person name="Kautsar S.A."/>
            <person name="Yang D."/>
            <person name="Bader C.D."/>
            <person name="Teijaro C.N."/>
            <person name="Fluegel L."/>
            <person name="Davis C.M."/>
            <person name="Simpson J.R."/>
            <person name="Lauterbach L."/>
            <person name="Steele A.D."/>
            <person name="Gui C."/>
            <person name="Meng S."/>
            <person name="Li G."/>
            <person name="Viehrig K."/>
            <person name="Ye F."/>
            <person name="Su P."/>
            <person name="Kiefer A.F."/>
            <person name="Nichols A."/>
            <person name="Cepeda A.J."/>
            <person name="Yan W."/>
            <person name="Fan B."/>
            <person name="Jiang Y."/>
            <person name="Adhikari A."/>
            <person name="Zheng C.-J."/>
            <person name="Schuster L."/>
            <person name="Cowan T.M."/>
            <person name="Smanski M.J."/>
            <person name="Chevrette M.G."/>
            <person name="De Carvalho L.P.S."/>
            <person name="Shen B."/>
        </authorList>
    </citation>
    <scope>NUCLEOTIDE SEQUENCE [LARGE SCALE GENOMIC DNA]</scope>
    <source>
        <strain evidence="2 3">NPDC019377</strain>
    </source>
</reference>
<dbReference type="InterPro" id="IPR001387">
    <property type="entry name" value="Cro/C1-type_HTH"/>
</dbReference>
<comment type="caution">
    <text evidence="2">The sequence shown here is derived from an EMBL/GenBank/DDBJ whole genome shotgun (WGS) entry which is preliminary data.</text>
</comment>